<feature type="transmembrane region" description="Helical" evidence="7">
    <location>
        <begin position="161"/>
        <end position="187"/>
    </location>
</feature>
<evidence type="ECO:0000256" key="5">
    <source>
        <dbReference type="ARBA" id="ARBA00022989"/>
    </source>
</evidence>
<accession>A0ABX8S5M4</accession>
<evidence type="ECO:0000256" key="7">
    <source>
        <dbReference type="RuleBase" id="RU362048"/>
    </source>
</evidence>
<evidence type="ECO:0000256" key="4">
    <source>
        <dbReference type="ARBA" id="ARBA00022692"/>
    </source>
</evidence>
<feature type="transmembrane region" description="Helical" evidence="7">
    <location>
        <begin position="105"/>
        <end position="125"/>
    </location>
</feature>
<dbReference type="PANTHER" id="PTHR33508">
    <property type="entry name" value="UPF0056 MEMBRANE PROTEIN YHCE"/>
    <property type="match status" value="1"/>
</dbReference>
<dbReference type="InterPro" id="IPR002771">
    <property type="entry name" value="Multi_antbiot-R_MarC"/>
</dbReference>
<feature type="transmembrane region" description="Helical" evidence="7">
    <location>
        <begin position="131"/>
        <end position="149"/>
    </location>
</feature>
<sequence length="197" mass="19970">MTPDAMRYGTALIVLLLVMAPLGAAAELLRAGGRPAAPDRLRVAGRATLVSLIPIVGFAVVGQVILAYLDVAVPAIAGAGGLVLLLVAWDLLHRPDAGEPTGRDGVGGTAWAIPGAVAAVIVWLSAADGRLISYLTVAAAILTAHAVYFATLRFSVTLLRLLGVAGINLLARIAGVLLAAIAVQLVADSVRGFVEGA</sequence>
<proteinExistence type="inferred from homology"/>
<comment type="subcellular location">
    <subcellularLocation>
        <location evidence="1 7">Cell membrane</location>
        <topology evidence="1 7">Multi-pass membrane protein</topology>
    </subcellularLocation>
</comment>
<dbReference type="RefSeq" id="WP_066471183.1">
    <property type="nucleotide sequence ID" value="NZ_CBCRUZ010000011.1"/>
</dbReference>
<evidence type="ECO:0000256" key="3">
    <source>
        <dbReference type="ARBA" id="ARBA00022475"/>
    </source>
</evidence>
<feature type="transmembrane region" description="Helical" evidence="7">
    <location>
        <begin position="6"/>
        <end position="29"/>
    </location>
</feature>
<dbReference type="EMBL" id="CP079105">
    <property type="protein sequence ID" value="QXQ13124.1"/>
    <property type="molecule type" value="Genomic_DNA"/>
</dbReference>
<evidence type="ECO:0000256" key="6">
    <source>
        <dbReference type="ARBA" id="ARBA00023136"/>
    </source>
</evidence>
<feature type="transmembrane region" description="Helical" evidence="7">
    <location>
        <begin position="49"/>
        <end position="69"/>
    </location>
</feature>
<evidence type="ECO:0000256" key="2">
    <source>
        <dbReference type="ARBA" id="ARBA00009784"/>
    </source>
</evidence>
<dbReference type="PANTHER" id="PTHR33508:SF1">
    <property type="entry name" value="UPF0056 MEMBRANE PROTEIN YHCE"/>
    <property type="match status" value="1"/>
</dbReference>
<dbReference type="Proteomes" id="UP000887023">
    <property type="component" value="Chromosome"/>
</dbReference>
<name>A0ABX8S5M4_9ACTN</name>
<dbReference type="Pfam" id="PF01914">
    <property type="entry name" value="MarC"/>
    <property type="match status" value="2"/>
</dbReference>
<keyword evidence="6 7" id="KW-0472">Membrane</keyword>
<keyword evidence="5 7" id="KW-1133">Transmembrane helix</keyword>
<keyword evidence="4 7" id="KW-0812">Transmembrane</keyword>
<keyword evidence="3" id="KW-1003">Cell membrane</keyword>
<evidence type="ECO:0000313" key="8">
    <source>
        <dbReference type="EMBL" id="QXQ13124.1"/>
    </source>
</evidence>
<feature type="transmembrane region" description="Helical" evidence="7">
    <location>
        <begin position="75"/>
        <end position="93"/>
    </location>
</feature>
<keyword evidence="9" id="KW-1185">Reference proteome</keyword>
<gene>
    <name evidence="8" type="ORF">KV203_14685</name>
</gene>
<reference evidence="8" key="1">
    <citation type="submission" date="2021-07" db="EMBL/GenBank/DDBJ databases">
        <title>Candidatus Kaistella beijingensis sp. nov. isolated from a municipal wastewater treatment plant is involved in sludge foaming.</title>
        <authorList>
            <person name="Song Y."/>
            <person name="Liu S.-J."/>
        </authorList>
    </citation>
    <scope>NUCLEOTIDE SEQUENCE</scope>
    <source>
        <strain evidence="8">DSM 43998</strain>
    </source>
</reference>
<evidence type="ECO:0000256" key="1">
    <source>
        <dbReference type="ARBA" id="ARBA00004651"/>
    </source>
</evidence>
<evidence type="ECO:0000313" key="9">
    <source>
        <dbReference type="Proteomes" id="UP000887023"/>
    </source>
</evidence>
<protein>
    <recommendedName>
        <fullName evidence="7">UPF0056 membrane protein</fullName>
    </recommendedName>
</protein>
<comment type="similarity">
    <text evidence="2 7">Belongs to the UPF0056 (MarC) family.</text>
</comment>
<organism evidence="8 9">
    <name type="scientific">Skermania pinensis</name>
    <dbReference type="NCBI Taxonomy" id="39122"/>
    <lineage>
        <taxon>Bacteria</taxon>
        <taxon>Bacillati</taxon>
        <taxon>Actinomycetota</taxon>
        <taxon>Actinomycetes</taxon>
        <taxon>Mycobacteriales</taxon>
        <taxon>Gordoniaceae</taxon>
        <taxon>Skermania</taxon>
    </lineage>
</organism>